<dbReference type="Gene3D" id="3.40.1350.10">
    <property type="match status" value="1"/>
</dbReference>
<dbReference type="GO" id="GO:0003677">
    <property type="term" value="F:DNA binding"/>
    <property type="evidence" value="ECO:0007669"/>
    <property type="project" value="InterPro"/>
</dbReference>
<dbReference type="AlphaFoldDB" id="A0A1G2BS01"/>
<dbReference type="SUPFAM" id="SSF53335">
    <property type="entry name" value="S-adenosyl-L-methionine-dependent methyltransferases"/>
    <property type="match status" value="1"/>
</dbReference>
<dbReference type="GO" id="GO:0032259">
    <property type="term" value="P:methylation"/>
    <property type="evidence" value="ECO:0007669"/>
    <property type="project" value="UniProtKB-KW"/>
</dbReference>
<dbReference type="PANTHER" id="PTHR13370">
    <property type="entry name" value="RNA METHYLASE-RELATED"/>
    <property type="match status" value="1"/>
</dbReference>
<evidence type="ECO:0008006" key="8">
    <source>
        <dbReference type="Google" id="ProtNLM"/>
    </source>
</evidence>
<dbReference type="Pfam" id="PF01555">
    <property type="entry name" value="N6_N4_Mtase"/>
    <property type="match status" value="1"/>
</dbReference>
<dbReference type="Proteomes" id="UP000178109">
    <property type="component" value="Unassembled WGS sequence"/>
</dbReference>
<dbReference type="InterPro" id="IPR007560">
    <property type="entry name" value="Restrct_endonuc_IV_Mrr"/>
</dbReference>
<dbReference type="InterPro" id="IPR002941">
    <property type="entry name" value="DNA_methylase_N4/N6"/>
</dbReference>
<dbReference type="PANTHER" id="PTHR13370:SF3">
    <property type="entry name" value="TRNA (GUANINE(10)-N2)-METHYLTRANSFERASE HOMOLOG"/>
    <property type="match status" value="1"/>
</dbReference>
<gene>
    <name evidence="6" type="ORF">A3H70_02965</name>
</gene>
<dbReference type="InterPro" id="IPR002052">
    <property type="entry name" value="DNA_methylase_N6_adenine_CS"/>
</dbReference>
<dbReference type="InterPro" id="IPR029063">
    <property type="entry name" value="SAM-dependent_MTases_sf"/>
</dbReference>
<protein>
    <recommendedName>
        <fullName evidence="8">DNA methylase</fullName>
    </recommendedName>
</protein>
<accession>A0A1G2BS01</accession>
<dbReference type="GO" id="GO:0004519">
    <property type="term" value="F:endonuclease activity"/>
    <property type="evidence" value="ECO:0007669"/>
    <property type="project" value="InterPro"/>
</dbReference>
<feature type="domain" description="Restriction endonuclease type IV Mrr" evidence="5">
    <location>
        <begin position="394"/>
        <end position="493"/>
    </location>
</feature>
<evidence type="ECO:0000313" key="7">
    <source>
        <dbReference type="Proteomes" id="UP000178109"/>
    </source>
</evidence>
<feature type="domain" description="DNA methylase N-4/N-6" evidence="4">
    <location>
        <begin position="25"/>
        <end position="360"/>
    </location>
</feature>
<comment type="similarity">
    <text evidence="1">Belongs to the N(4)/N(6)-methyltransferase family.</text>
</comment>
<sequence length="555" mass="63759">MENRMLYFGDNLEILRQRIPDESFDLIYLDPPFNSNRNYNVLFKEGLQDSPAQIKAFDDSWHWTKESKRAFDYLVTKTNENISNLMLALEKIIGHNDLLAYLAMMTIRLIELHRVLKKTGSLYLHCDPTASHYLKIVLDTIFDKQNFRNEIIWKRTSNPKGSQFDSRKFGQVTDTILFYSKTENYFIDVDGTRRKLTEEEMTDKYPKKDDKGSYLEYPILRSASKGERPNLVYEYKGFTPPKWGWVVRKEKLIEIDKRGDLGWRKNGSPFRKYRPHEDRGEPIDNLWDDILRIQSNSSEALGYPTQKPEALLERILKASSKDGDWVLDPFCGCGTTVAAAEKLNRNWVGIDITALAINLIKHRLHDHFGLGKKEINVDGFPADLNGANELFKKDPFEFEYWALDLINAMPSRSKTKENRRGADKGIDGVITFHKDKVNGNTEYGQAIVQVKGGGVQRNQIAVLKSDVEREGADSGIFVTLEKPTKPMKSEAVDAGTFTTPITGKREFPKIQILTVEELLKGVKPDLPHGLVNNYYKEAKATEREPSKKTQAWLMF</sequence>
<dbReference type="GO" id="GO:0008170">
    <property type="term" value="F:N-methyltransferase activity"/>
    <property type="evidence" value="ECO:0007669"/>
    <property type="project" value="InterPro"/>
</dbReference>
<dbReference type="EMBL" id="MHKO01000041">
    <property type="protein sequence ID" value="OGY91636.1"/>
    <property type="molecule type" value="Genomic_DNA"/>
</dbReference>
<dbReference type="InterPro" id="IPR001091">
    <property type="entry name" value="RM_Methyltransferase"/>
</dbReference>
<dbReference type="Pfam" id="PF04471">
    <property type="entry name" value="Mrr_cat"/>
    <property type="match status" value="1"/>
</dbReference>
<proteinExistence type="inferred from homology"/>
<dbReference type="STRING" id="1798553.A3H70_02965"/>
<evidence type="ECO:0000313" key="6">
    <source>
        <dbReference type="EMBL" id="OGY91636.1"/>
    </source>
</evidence>
<keyword evidence="3" id="KW-0808">Transferase</keyword>
<dbReference type="Gene3D" id="3.40.50.150">
    <property type="entry name" value="Vaccinia Virus protein VP39"/>
    <property type="match status" value="1"/>
</dbReference>
<evidence type="ECO:0000256" key="3">
    <source>
        <dbReference type="ARBA" id="ARBA00022679"/>
    </source>
</evidence>
<dbReference type="InterPro" id="IPR011856">
    <property type="entry name" value="tRNA_endonuc-like_dom_sf"/>
</dbReference>
<evidence type="ECO:0000256" key="2">
    <source>
        <dbReference type="ARBA" id="ARBA00022603"/>
    </source>
</evidence>
<name>A0A1G2BS01_9BACT</name>
<dbReference type="GO" id="GO:0005737">
    <property type="term" value="C:cytoplasm"/>
    <property type="evidence" value="ECO:0007669"/>
    <property type="project" value="TreeGrafter"/>
</dbReference>
<comment type="caution">
    <text evidence="6">The sequence shown here is derived from an EMBL/GenBank/DDBJ whole genome shotgun (WGS) entry which is preliminary data.</text>
</comment>
<reference evidence="6 7" key="1">
    <citation type="journal article" date="2016" name="Nat. Commun.">
        <title>Thousands of microbial genomes shed light on interconnected biogeochemical processes in an aquifer system.</title>
        <authorList>
            <person name="Anantharaman K."/>
            <person name="Brown C.T."/>
            <person name="Hug L.A."/>
            <person name="Sharon I."/>
            <person name="Castelle C.J."/>
            <person name="Probst A.J."/>
            <person name="Thomas B.C."/>
            <person name="Singh A."/>
            <person name="Wilkins M.J."/>
            <person name="Karaoz U."/>
            <person name="Brodie E.L."/>
            <person name="Williams K.H."/>
            <person name="Hubbard S.S."/>
            <person name="Banfield J.F."/>
        </authorList>
    </citation>
    <scope>NUCLEOTIDE SEQUENCE [LARGE SCALE GENOMIC DNA]</scope>
</reference>
<dbReference type="PRINTS" id="PR00508">
    <property type="entry name" value="S21N4MTFRASE"/>
</dbReference>
<dbReference type="PROSITE" id="PS00092">
    <property type="entry name" value="N6_MTASE"/>
    <property type="match status" value="1"/>
</dbReference>
<dbReference type="GO" id="GO:0009307">
    <property type="term" value="P:DNA restriction-modification system"/>
    <property type="evidence" value="ECO:0007669"/>
    <property type="project" value="InterPro"/>
</dbReference>
<organism evidence="6 7">
    <name type="scientific">Candidatus Komeilibacteria bacterium RIFCSPLOWO2_02_FULL_48_11</name>
    <dbReference type="NCBI Taxonomy" id="1798553"/>
    <lineage>
        <taxon>Bacteria</taxon>
        <taxon>Candidatus Komeiliibacteriota</taxon>
    </lineage>
</organism>
<evidence type="ECO:0000259" key="5">
    <source>
        <dbReference type="Pfam" id="PF04471"/>
    </source>
</evidence>
<evidence type="ECO:0000256" key="1">
    <source>
        <dbReference type="ARBA" id="ARBA00006594"/>
    </source>
</evidence>
<evidence type="ECO:0000259" key="4">
    <source>
        <dbReference type="Pfam" id="PF01555"/>
    </source>
</evidence>
<keyword evidence="2" id="KW-0489">Methyltransferase</keyword>